<keyword evidence="4" id="KW-0410">Iron transport</keyword>
<keyword evidence="7" id="KW-0408">Iron</keyword>
<dbReference type="RefSeq" id="WP_377816344.1">
    <property type="nucleotide sequence ID" value="NZ_JBHRSJ010000034.1"/>
</dbReference>
<sequence length="654" mass="73832">MAQAEDRAESAMSLGAVTVSSRQSGPLSTASVLSSVDILGADIIEKQPVTYSWELFNRAPGVEITQFGQGTSSGKISMRGFNGEGEINAVKLLIDGIPSNSNDGNMPYLDMIFPLEIDSIEVVRGTNDPRYGLHNIAGNANVVTRTGGDYGKARVRYGSFDTLEGQLAKGFESERWTQNFFVGYQRSDGYRDHADMDRYTLSGKWFYSPDDGRHRIGLIARHYQADAKEPGYLLRDDAHRSPRLSYDLSDHDQGRRAMTQLSLHLDSELTPDLSWSTKSYLNRLDDDRWVRYSQSVSQQQRSTGETHYGARTSLTWRPEIGLLNDFALEGGLDMERQENSSKRWTTQARVKQKQTRDQRFDFDIYGAYAQLVLKPVESLKIVPAYRIDRIFGSLRDGLTGNRYDVNDYGLIKQPKISVVYSPWRLASLYANWGRTFQVGTGASAYKVPPRTTDLAPSINDGWETGIKFKPVRWLDGRVAYWEQVASDEVRRKLNDPGGDSENVGKTKRWGYDLQLNLHLPRDTDLWLAYSWQHSRIEKPDPALPASKGKQIDHVPTQLYSAGLSHQATPKLQLSGWLNGQSDYYLERENTQGKYGGYTLVNVGATYQLTSSLAVDLQVKNLADRYYEYVWYDGTQALHAPGDRRALYAGMTLDF</sequence>
<dbReference type="Pfam" id="PF00593">
    <property type="entry name" value="TonB_dep_Rec_b-barrel"/>
    <property type="match status" value="1"/>
</dbReference>
<keyword evidence="17" id="KW-1185">Reference proteome</keyword>
<dbReference type="InterPro" id="IPR039426">
    <property type="entry name" value="TonB-dep_rcpt-like"/>
</dbReference>
<organism evidence="16 17">
    <name type="scientific">Azotobacter bryophylli</name>
    <dbReference type="NCBI Taxonomy" id="1986537"/>
    <lineage>
        <taxon>Bacteria</taxon>
        <taxon>Pseudomonadati</taxon>
        <taxon>Pseudomonadota</taxon>
        <taxon>Gammaproteobacteria</taxon>
        <taxon>Pseudomonadales</taxon>
        <taxon>Pseudomonadaceae</taxon>
        <taxon>Azotobacter</taxon>
    </lineage>
</organism>
<keyword evidence="11 12" id="KW-0998">Cell outer membrane</keyword>
<accession>A0ABV7B036</accession>
<evidence type="ECO:0000256" key="10">
    <source>
        <dbReference type="ARBA" id="ARBA00023136"/>
    </source>
</evidence>
<dbReference type="CDD" id="cd01347">
    <property type="entry name" value="ligand_gated_channel"/>
    <property type="match status" value="1"/>
</dbReference>
<dbReference type="PROSITE" id="PS52016">
    <property type="entry name" value="TONB_DEPENDENT_REC_3"/>
    <property type="match status" value="1"/>
</dbReference>
<dbReference type="InterPro" id="IPR037066">
    <property type="entry name" value="Plug_dom_sf"/>
</dbReference>
<evidence type="ECO:0000256" key="6">
    <source>
        <dbReference type="ARBA" id="ARBA00022729"/>
    </source>
</evidence>
<proteinExistence type="inferred from homology"/>
<keyword evidence="2 12" id="KW-0813">Transport</keyword>
<dbReference type="Gene3D" id="2.170.130.10">
    <property type="entry name" value="TonB-dependent receptor, plug domain"/>
    <property type="match status" value="1"/>
</dbReference>
<dbReference type="SUPFAM" id="SSF56935">
    <property type="entry name" value="Porins"/>
    <property type="match status" value="1"/>
</dbReference>
<reference evidence="17" key="1">
    <citation type="journal article" date="2019" name="Int. J. Syst. Evol. Microbiol.">
        <title>The Global Catalogue of Microorganisms (GCM) 10K type strain sequencing project: providing services to taxonomists for standard genome sequencing and annotation.</title>
        <authorList>
            <consortium name="The Broad Institute Genomics Platform"/>
            <consortium name="The Broad Institute Genome Sequencing Center for Infectious Disease"/>
            <person name="Wu L."/>
            <person name="Ma J."/>
        </authorList>
    </citation>
    <scope>NUCLEOTIDE SEQUENCE [LARGE SCALE GENOMIC DNA]</scope>
    <source>
        <strain evidence="17">KCTC 62195</strain>
    </source>
</reference>
<dbReference type="Gene3D" id="2.40.170.20">
    <property type="entry name" value="TonB-dependent receptor, beta-barrel domain"/>
    <property type="match status" value="1"/>
</dbReference>
<protein>
    <submittedName>
        <fullName evidence="16">TonB-dependent receptor</fullName>
    </submittedName>
</protein>
<evidence type="ECO:0000259" key="15">
    <source>
        <dbReference type="Pfam" id="PF07715"/>
    </source>
</evidence>
<evidence type="ECO:0000256" key="1">
    <source>
        <dbReference type="ARBA" id="ARBA00004571"/>
    </source>
</evidence>
<evidence type="ECO:0000256" key="12">
    <source>
        <dbReference type="PROSITE-ProRule" id="PRU01360"/>
    </source>
</evidence>
<name>A0ABV7B036_9GAMM</name>
<keyword evidence="8" id="KW-0406">Ion transport</keyword>
<keyword evidence="9 13" id="KW-0798">TonB box</keyword>
<dbReference type="InterPro" id="IPR012910">
    <property type="entry name" value="Plug_dom"/>
</dbReference>
<evidence type="ECO:0000256" key="8">
    <source>
        <dbReference type="ARBA" id="ARBA00023065"/>
    </source>
</evidence>
<evidence type="ECO:0000256" key="5">
    <source>
        <dbReference type="ARBA" id="ARBA00022692"/>
    </source>
</evidence>
<evidence type="ECO:0000256" key="2">
    <source>
        <dbReference type="ARBA" id="ARBA00022448"/>
    </source>
</evidence>
<comment type="similarity">
    <text evidence="12 13">Belongs to the TonB-dependent receptor family.</text>
</comment>
<dbReference type="PANTHER" id="PTHR32552:SF68">
    <property type="entry name" value="FERRICHROME OUTER MEMBRANE TRANSPORTER_PHAGE RECEPTOR"/>
    <property type="match status" value="1"/>
</dbReference>
<keyword evidence="3 12" id="KW-1134">Transmembrane beta strand</keyword>
<evidence type="ECO:0000256" key="13">
    <source>
        <dbReference type="RuleBase" id="RU003357"/>
    </source>
</evidence>
<feature type="domain" description="TonB-dependent receptor plug" evidence="15">
    <location>
        <begin position="31"/>
        <end position="138"/>
    </location>
</feature>
<gene>
    <name evidence="16" type="ORF">ACFOJE_18300</name>
</gene>
<evidence type="ECO:0000313" key="17">
    <source>
        <dbReference type="Proteomes" id="UP001595457"/>
    </source>
</evidence>
<dbReference type="PANTHER" id="PTHR32552">
    <property type="entry name" value="FERRICHROME IRON RECEPTOR-RELATED"/>
    <property type="match status" value="1"/>
</dbReference>
<evidence type="ECO:0000259" key="14">
    <source>
        <dbReference type="Pfam" id="PF00593"/>
    </source>
</evidence>
<evidence type="ECO:0000313" key="16">
    <source>
        <dbReference type="EMBL" id="MFC2974152.1"/>
    </source>
</evidence>
<evidence type="ECO:0000256" key="4">
    <source>
        <dbReference type="ARBA" id="ARBA00022496"/>
    </source>
</evidence>
<dbReference type="Pfam" id="PF07715">
    <property type="entry name" value="Plug"/>
    <property type="match status" value="1"/>
</dbReference>
<feature type="domain" description="TonB-dependent receptor-like beta-barrel" evidence="14">
    <location>
        <begin position="197"/>
        <end position="621"/>
    </location>
</feature>
<comment type="subcellular location">
    <subcellularLocation>
        <location evidence="1 12">Cell outer membrane</location>
        <topology evidence="1 12">Multi-pass membrane protein</topology>
    </subcellularLocation>
</comment>
<evidence type="ECO:0000256" key="7">
    <source>
        <dbReference type="ARBA" id="ARBA00023004"/>
    </source>
</evidence>
<comment type="caution">
    <text evidence="16">The sequence shown here is derived from an EMBL/GenBank/DDBJ whole genome shotgun (WGS) entry which is preliminary data.</text>
</comment>
<evidence type="ECO:0000256" key="11">
    <source>
        <dbReference type="ARBA" id="ARBA00023237"/>
    </source>
</evidence>
<evidence type="ECO:0000256" key="3">
    <source>
        <dbReference type="ARBA" id="ARBA00022452"/>
    </source>
</evidence>
<dbReference type="InterPro" id="IPR000531">
    <property type="entry name" value="Beta-barrel_TonB"/>
</dbReference>
<dbReference type="EMBL" id="JBHRSJ010000034">
    <property type="protein sequence ID" value="MFC2974152.1"/>
    <property type="molecule type" value="Genomic_DNA"/>
</dbReference>
<keyword evidence="16" id="KW-0675">Receptor</keyword>
<keyword evidence="10 12" id="KW-0472">Membrane</keyword>
<keyword evidence="5 12" id="KW-0812">Transmembrane</keyword>
<evidence type="ECO:0000256" key="9">
    <source>
        <dbReference type="ARBA" id="ARBA00023077"/>
    </source>
</evidence>
<keyword evidence="6" id="KW-0732">Signal</keyword>
<dbReference type="Proteomes" id="UP001595457">
    <property type="component" value="Unassembled WGS sequence"/>
</dbReference>
<dbReference type="InterPro" id="IPR036942">
    <property type="entry name" value="Beta-barrel_TonB_sf"/>
</dbReference>